<evidence type="ECO:0000256" key="1">
    <source>
        <dbReference type="ARBA" id="ARBA00004651"/>
    </source>
</evidence>
<gene>
    <name evidence="9" type="ORF">B7R54_10910</name>
</gene>
<evidence type="ECO:0000256" key="6">
    <source>
        <dbReference type="ARBA" id="ARBA00023136"/>
    </source>
</evidence>
<dbReference type="InterPro" id="IPR001958">
    <property type="entry name" value="Tet-R_TetA/multi-R_MdtG-like"/>
</dbReference>
<dbReference type="InterPro" id="IPR050171">
    <property type="entry name" value="MFS_Transporters"/>
</dbReference>
<dbReference type="InterPro" id="IPR036259">
    <property type="entry name" value="MFS_trans_sf"/>
</dbReference>
<accession>A0A3E0VIY4</accession>
<dbReference type="RefSeq" id="WP_116415054.1">
    <property type="nucleotide sequence ID" value="NZ_NBWZ01000001.1"/>
</dbReference>
<comment type="caution">
    <text evidence="9">The sequence shown here is derived from an EMBL/GenBank/DDBJ whole genome shotgun (WGS) entry which is preliminary data.</text>
</comment>
<evidence type="ECO:0000259" key="8">
    <source>
        <dbReference type="PROSITE" id="PS50850"/>
    </source>
</evidence>
<name>A0A3E0VIY4_9MICO</name>
<dbReference type="InterPro" id="IPR020846">
    <property type="entry name" value="MFS_dom"/>
</dbReference>
<feature type="transmembrane region" description="Helical" evidence="7">
    <location>
        <begin position="323"/>
        <end position="349"/>
    </location>
</feature>
<feature type="transmembrane region" description="Helical" evidence="7">
    <location>
        <begin position="267"/>
        <end position="285"/>
    </location>
</feature>
<keyword evidence="6 7" id="KW-0472">Membrane</keyword>
<keyword evidence="10" id="KW-1185">Reference proteome</keyword>
<feature type="transmembrane region" description="Helical" evidence="7">
    <location>
        <begin position="113"/>
        <end position="136"/>
    </location>
</feature>
<dbReference type="Proteomes" id="UP000256486">
    <property type="component" value="Unassembled WGS sequence"/>
</dbReference>
<dbReference type="GO" id="GO:0022857">
    <property type="term" value="F:transmembrane transporter activity"/>
    <property type="evidence" value="ECO:0007669"/>
    <property type="project" value="InterPro"/>
</dbReference>
<dbReference type="EMBL" id="NBWZ01000001">
    <property type="protein sequence ID" value="RFA09671.1"/>
    <property type="molecule type" value="Genomic_DNA"/>
</dbReference>
<evidence type="ECO:0000256" key="5">
    <source>
        <dbReference type="ARBA" id="ARBA00022989"/>
    </source>
</evidence>
<dbReference type="SUPFAM" id="SSF103473">
    <property type="entry name" value="MFS general substrate transporter"/>
    <property type="match status" value="1"/>
</dbReference>
<evidence type="ECO:0000313" key="9">
    <source>
        <dbReference type="EMBL" id="RFA09671.1"/>
    </source>
</evidence>
<proteinExistence type="predicted"/>
<reference evidence="9 10" key="1">
    <citation type="submission" date="2017-04" db="EMBL/GenBank/DDBJ databases">
        <title>Comparative genome analysis of Subtercola boreus.</title>
        <authorList>
            <person name="Cho Y.-J."/>
            <person name="Cho A."/>
            <person name="Kim O.-S."/>
            <person name="Lee J.-I."/>
        </authorList>
    </citation>
    <scope>NUCLEOTIDE SEQUENCE [LARGE SCALE GENOMIC DNA]</scope>
    <source>
        <strain evidence="9 10">K300</strain>
    </source>
</reference>
<feature type="transmembrane region" description="Helical" evidence="7">
    <location>
        <begin position="156"/>
        <end position="174"/>
    </location>
</feature>
<evidence type="ECO:0000256" key="2">
    <source>
        <dbReference type="ARBA" id="ARBA00022448"/>
    </source>
</evidence>
<feature type="transmembrane region" description="Helical" evidence="7">
    <location>
        <begin position="297"/>
        <end position="317"/>
    </location>
</feature>
<evidence type="ECO:0000256" key="7">
    <source>
        <dbReference type="SAM" id="Phobius"/>
    </source>
</evidence>
<feature type="transmembrane region" description="Helical" evidence="7">
    <location>
        <begin position="91"/>
        <end position="108"/>
    </location>
</feature>
<dbReference type="PRINTS" id="PR01035">
    <property type="entry name" value="TCRTETA"/>
</dbReference>
<keyword evidence="2" id="KW-0813">Transport</keyword>
<comment type="subcellular location">
    <subcellularLocation>
        <location evidence="1">Cell membrane</location>
        <topology evidence="1">Multi-pass membrane protein</topology>
    </subcellularLocation>
</comment>
<dbReference type="Pfam" id="PF07690">
    <property type="entry name" value="MFS_1"/>
    <property type="match status" value="1"/>
</dbReference>
<evidence type="ECO:0000256" key="3">
    <source>
        <dbReference type="ARBA" id="ARBA00022475"/>
    </source>
</evidence>
<feature type="domain" description="Major facilitator superfamily (MFS) profile" evidence="8">
    <location>
        <begin position="25"/>
        <end position="415"/>
    </location>
</feature>
<dbReference type="AlphaFoldDB" id="A0A3E0VIY4"/>
<dbReference type="OrthoDB" id="3285241at2"/>
<evidence type="ECO:0000313" key="10">
    <source>
        <dbReference type="Proteomes" id="UP000256486"/>
    </source>
</evidence>
<dbReference type="Gene3D" id="1.20.1250.20">
    <property type="entry name" value="MFS general substrate transporter like domains"/>
    <property type="match status" value="2"/>
</dbReference>
<sequence>MSTSEPAPAAAAPAVPAPAFRIRSVAASALIPALLFAIGEGAIIPIIPAVAGNLGAGLALAGFIAGMTMIGELVGDIPSGWVVSRIGERRSMIYAAVLSIVAIILCLVAREPLLFGIGIFLLGLSAAIFALARHAFMTSYVPVAYRARALSTLGGTFRAGWFIGPFLGAGLIALTGSSLSVFFVMGLCGVAIIVLLLVVDDPTEKLVKPDAGETLVAAEAEGLFTTIWTHRRVLTRIGSGVAIVSALRASRTVVLPLWALSLGLGESNTALIVGLGAAIDFALFYTSGQIMDRFGRLWSALPSMIGMGTCLLILSFTHDTGHAVGWFIVLTILLGLSNGISSGIVMTLGADLAPKTSPAPFLGAFRFTGDLGSAAAPVLIAGLVAVAGLPLAVGTVGVVGFLGAGVMLRYIPRFLPRSLAHKSLGFRAGV</sequence>
<keyword evidence="4 7" id="KW-0812">Transmembrane</keyword>
<keyword evidence="5 7" id="KW-1133">Transmembrane helix</keyword>
<dbReference type="PANTHER" id="PTHR23517:SF3">
    <property type="entry name" value="INTEGRAL MEMBRANE TRANSPORT PROTEIN"/>
    <property type="match status" value="1"/>
</dbReference>
<dbReference type="PANTHER" id="PTHR23517">
    <property type="entry name" value="RESISTANCE PROTEIN MDTM, PUTATIVE-RELATED-RELATED"/>
    <property type="match status" value="1"/>
</dbReference>
<feature type="transmembrane region" description="Helical" evidence="7">
    <location>
        <begin position="181"/>
        <end position="199"/>
    </location>
</feature>
<dbReference type="PROSITE" id="PS50850">
    <property type="entry name" value="MFS"/>
    <property type="match status" value="1"/>
</dbReference>
<keyword evidence="3" id="KW-1003">Cell membrane</keyword>
<protein>
    <submittedName>
        <fullName evidence="9">MFS transporter</fullName>
    </submittedName>
</protein>
<evidence type="ECO:0000256" key="4">
    <source>
        <dbReference type="ARBA" id="ARBA00022692"/>
    </source>
</evidence>
<dbReference type="InterPro" id="IPR011701">
    <property type="entry name" value="MFS"/>
</dbReference>
<organism evidence="9 10">
    <name type="scientific">Subtercola boreus</name>
    <dbReference type="NCBI Taxonomy" id="120213"/>
    <lineage>
        <taxon>Bacteria</taxon>
        <taxon>Bacillati</taxon>
        <taxon>Actinomycetota</taxon>
        <taxon>Actinomycetes</taxon>
        <taxon>Micrococcales</taxon>
        <taxon>Microbacteriaceae</taxon>
        <taxon>Subtercola</taxon>
    </lineage>
</organism>
<dbReference type="GO" id="GO:0005886">
    <property type="term" value="C:plasma membrane"/>
    <property type="evidence" value="ECO:0007669"/>
    <property type="project" value="UniProtKB-SubCell"/>
</dbReference>